<evidence type="ECO:0000313" key="1">
    <source>
        <dbReference type="EMBL" id="GAA3177453.1"/>
    </source>
</evidence>
<name>A0ABP6PHJ1_9ACTN</name>
<evidence type="ECO:0000313" key="2">
    <source>
        <dbReference type="Proteomes" id="UP001501866"/>
    </source>
</evidence>
<comment type="caution">
    <text evidence="1">The sequence shown here is derived from an EMBL/GenBank/DDBJ whole genome shotgun (WGS) entry which is preliminary data.</text>
</comment>
<gene>
    <name evidence="1" type="ORF">GCM10010451_28050</name>
</gene>
<dbReference type="EMBL" id="BAAAUH010000017">
    <property type="protein sequence ID" value="GAA3177453.1"/>
    <property type="molecule type" value="Genomic_DNA"/>
</dbReference>
<proteinExistence type="predicted"/>
<dbReference type="Proteomes" id="UP001501866">
    <property type="component" value="Unassembled WGS sequence"/>
</dbReference>
<dbReference type="RefSeq" id="WP_161173748.1">
    <property type="nucleotide sequence ID" value="NZ_BAAAUH010000017.1"/>
</dbReference>
<accession>A0ABP6PHJ1</accession>
<keyword evidence="2" id="KW-1185">Reference proteome</keyword>
<organism evidence="1 2">
    <name type="scientific">Streptomyces virens</name>
    <dbReference type="NCBI Taxonomy" id="285572"/>
    <lineage>
        <taxon>Bacteria</taxon>
        <taxon>Bacillati</taxon>
        <taxon>Actinomycetota</taxon>
        <taxon>Actinomycetes</taxon>
        <taxon>Kitasatosporales</taxon>
        <taxon>Streptomycetaceae</taxon>
        <taxon>Streptomyces</taxon>
    </lineage>
</organism>
<reference evidence="2" key="1">
    <citation type="journal article" date="2019" name="Int. J. Syst. Evol. Microbiol.">
        <title>The Global Catalogue of Microorganisms (GCM) 10K type strain sequencing project: providing services to taxonomists for standard genome sequencing and annotation.</title>
        <authorList>
            <consortium name="The Broad Institute Genomics Platform"/>
            <consortium name="The Broad Institute Genome Sequencing Center for Infectious Disease"/>
            <person name="Wu L."/>
            <person name="Ma J."/>
        </authorList>
    </citation>
    <scope>NUCLEOTIDE SEQUENCE [LARGE SCALE GENOMIC DNA]</scope>
    <source>
        <strain evidence="2">JCM 9095</strain>
    </source>
</reference>
<protein>
    <submittedName>
        <fullName evidence="1">Uncharacterized protein</fullName>
    </submittedName>
</protein>
<sequence length="67" mass="7274">MRIVFLTSPVPAGIGGISGNLPEFRPCAVPLNDEERGEMRSWKWRTLIGGRASSEMTATIQAQMALA</sequence>